<dbReference type="SUPFAM" id="SSF52799">
    <property type="entry name" value="(Phosphotyrosine protein) phosphatases II"/>
    <property type="match status" value="1"/>
</dbReference>
<reference evidence="3 4" key="1">
    <citation type="submission" date="2020-07" db="EMBL/GenBank/DDBJ databases">
        <title>Roseicoccus Jingziensis gen. nov., sp. nov., isolated from coastal seawater.</title>
        <authorList>
            <person name="Feng X."/>
        </authorList>
    </citation>
    <scope>NUCLEOTIDE SEQUENCE [LARGE SCALE GENOMIC DNA]</scope>
    <source>
        <strain evidence="3 4">N1E253</strain>
    </source>
</reference>
<evidence type="ECO:0000313" key="4">
    <source>
        <dbReference type="Proteomes" id="UP000557872"/>
    </source>
</evidence>
<proteinExistence type="inferred from homology"/>
<dbReference type="EMBL" id="JACBAZ010000004">
    <property type="protein sequence ID" value="NWK56485.1"/>
    <property type="molecule type" value="Genomic_DNA"/>
</dbReference>
<evidence type="ECO:0000256" key="2">
    <source>
        <dbReference type="SAM" id="MobiDB-lite"/>
    </source>
</evidence>
<keyword evidence="4" id="KW-1185">Reference proteome</keyword>
<name>A0A851GMX2_9BACT</name>
<accession>A0A851GMX2</accession>
<dbReference type="InterPro" id="IPR026893">
    <property type="entry name" value="Tyr/Ser_Pase_IphP-type"/>
</dbReference>
<dbReference type="GO" id="GO:0004721">
    <property type="term" value="F:phosphoprotein phosphatase activity"/>
    <property type="evidence" value="ECO:0007669"/>
    <property type="project" value="InterPro"/>
</dbReference>
<evidence type="ECO:0000256" key="1">
    <source>
        <dbReference type="ARBA" id="ARBA00009580"/>
    </source>
</evidence>
<dbReference type="PANTHER" id="PTHR31126:SF1">
    <property type="entry name" value="TYROSINE SPECIFIC PROTEIN PHOSPHATASES DOMAIN-CONTAINING PROTEIN"/>
    <property type="match status" value="1"/>
</dbReference>
<gene>
    <name evidence="3" type="ORF">HW115_12755</name>
</gene>
<feature type="region of interest" description="Disordered" evidence="2">
    <location>
        <begin position="21"/>
        <end position="46"/>
    </location>
</feature>
<comment type="caution">
    <text evidence="3">The sequence shown here is derived from an EMBL/GenBank/DDBJ whole genome shotgun (WGS) entry which is preliminary data.</text>
</comment>
<dbReference type="PANTHER" id="PTHR31126">
    <property type="entry name" value="TYROSINE-PROTEIN PHOSPHATASE"/>
    <property type="match status" value="1"/>
</dbReference>
<dbReference type="AlphaFoldDB" id="A0A851GMX2"/>
<dbReference type="Gene3D" id="3.90.190.10">
    <property type="entry name" value="Protein tyrosine phosphatase superfamily"/>
    <property type="match status" value="1"/>
</dbReference>
<dbReference type="Proteomes" id="UP000557872">
    <property type="component" value="Unassembled WGS sequence"/>
</dbReference>
<evidence type="ECO:0000313" key="3">
    <source>
        <dbReference type="EMBL" id="NWK56485.1"/>
    </source>
</evidence>
<comment type="similarity">
    <text evidence="1">Belongs to the protein-tyrosine phosphatase family.</text>
</comment>
<dbReference type="InterPro" id="IPR029021">
    <property type="entry name" value="Prot-tyrosine_phosphatase-like"/>
</dbReference>
<sequence length="301" mass="33290">MYKTALILAAVLLPLTGCNKKQETGDTASVQKESPPRHIPLDGQSNFRDIGGYQTSDGQVVKSGLIYRSGELPKLSDSDVQKLADLNINSVVSFLTTNEIKSRGEDKLPDGVERLYFPIDVDMGEGTSIDGLITARKTGDFSQIPAEINPDIHRILINSARAPYSKLLRHLINSEQATVYHCSHGVHRTGTATAIILSALGVPWETVRKDYLLSNTYRKEEINKRTEQLKQLHAKNTGVSPEEVDMANINAFYILEGSYIDASLKEAVKEFGSMENYIREGLGISDEEVAKLRRNLLESSP</sequence>
<dbReference type="Pfam" id="PF13350">
    <property type="entry name" value="Y_phosphatase3"/>
    <property type="match status" value="1"/>
</dbReference>
<protein>
    <submittedName>
        <fullName evidence="3">Tyrosine-protein phosphatase</fullName>
    </submittedName>
</protein>
<dbReference type="RefSeq" id="WP_178933257.1">
    <property type="nucleotide sequence ID" value="NZ_JACBAZ010000004.1"/>
</dbReference>
<organism evidence="3 4">
    <name type="scientific">Oceaniferula marina</name>
    <dbReference type="NCBI Taxonomy" id="2748318"/>
    <lineage>
        <taxon>Bacteria</taxon>
        <taxon>Pseudomonadati</taxon>
        <taxon>Verrucomicrobiota</taxon>
        <taxon>Verrucomicrobiia</taxon>
        <taxon>Verrucomicrobiales</taxon>
        <taxon>Verrucomicrobiaceae</taxon>
        <taxon>Oceaniferula</taxon>
    </lineage>
</organism>